<gene>
    <name evidence="2" type="ORF">GJ700_18775</name>
</gene>
<dbReference type="EMBL" id="WKJJ01000011">
    <property type="protein sequence ID" value="MRV73760.1"/>
    <property type="molecule type" value="Genomic_DNA"/>
</dbReference>
<dbReference type="Proteomes" id="UP000446768">
    <property type="component" value="Unassembled WGS sequence"/>
</dbReference>
<dbReference type="SUPFAM" id="SSF51182">
    <property type="entry name" value="RmlC-like cupins"/>
    <property type="match status" value="1"/>
</dbReference>
<dbReference type="InterPro" id="IPR047142">
    <property type="entry name" value="OryJ/VirC-like"/>
</dbReference>
<dbReference type="AlphaFoldDB" id="A0A7X2IPR4"/>
<proteinExistence type="predicted"/>
<dbReference type="PANTHER" id="PTHR36156">
    <property type="entry name" value="SLR2101 PROTEIN"/>
    <property type="match status" value="1"/>
</dbReference>
<evidence type="ECO:0000313" key="2">
    <source>
        <dbReference type="EMBL" id="MRV73760.1"/>
    </source>
</evidence>
<evidence type="ECO:0000259" key="1">
    <source>
        <dbReference type="Pfam" id="PF07883"/>
    </source>
</evidence>
<dbReference type="Pfam" id="PF07883">
    <property type="entry name" value="Cupin_2"/>
    <property type="match status" value="1"/>
</dbReference>
<comment type="caution">
    <text evidence="2">The sequence shown here is derived from an EMBL/GenBank/DDBJ whole genome shotgun (WGS) entry which is preliminary data.</text>
</comment>
<accession>A0A7X2IPR4</accession>
<dbReference type="InterPro" id="IPR013096">
    <property type="entry name" value="Cupin_2"/>
</dbReference>
<dbReference type="PANTHER" id="PTHR36156:SF2">
    <property type="entry name" value="CUPIN TYPE-2 DOMAIN-CONTAINING PROTEIN"/>
    <property type="match status" value="1"/>
</dbReference>
<evidence type="ECO:0000313" key="3">
    <source>
        <dbReference type="Proteomes" id="UP000446768"/>
    </source>
</evidence>
<sequence>MHTTIRRIVTGHDAASNAIVHSDNELAGQWVDGGIASFIKVWTTATSPADNNDDFDGALRATGLTCPGGTVLRIVDFAPGCKSPMHRTRSIDYGIVLEGELTMELDGGSATRLKAGDVVVQRGTNHLWHNTSDRPCRMAFVLVDAKPVQAGGVALEQNYD</sequence>
<keyword evidence="3" id="KW-1185">Reference proteome</keyword>
<dbReference type="Gene3D" id="2.60.120.10">
    <property type="entry name" value="Jelly Rolls"/>
    <property type="match status" value="1"/>
</dbReference>
<dbReference type="InterPro" id="IPR014710">
    <property type="entry name" value="RmlC-like_jellyroll"/>
</dbReference>
<dbReference type="CDD" id="cd02231">
    <property type="entry name" value="cupin_BLL6423-like"/>
    <property type="match status" value="1"/>
</dbReference>
<name>A0A7X2IPR4_9BURK</name>
<feature type="domain" description="Cupin type-2" evidence="1">
    <location>
        <begin position="74"/>
        <end position="141"/>
    </location>
</feature>
<reference evidence="2 3" key="1">
    <citation type="submission" date="2019-11" db="EMBL/GenBank/DDBJ databases">
        <title>Novel species isolated from a subtropical stream in China.</title>
        <authorList>
            <person name="Lu H."/>
        </authorList>
    </citation>
    <scope>NUCLEOTIDE SEQUENCE [LARGE SCALE GENOMIC DNA]</scope>
    <source>
        <strain evidence="2 3">FT92W</strain>
    </source>
</reference>
<protein>
    <submittedName>
        <fullName evidence="2">Cupin domain-containing protein</fullName>
    </submittedName>
</protein>
<dbReference type="RefSeq" id="WP_154376633.1">
    <property type="nucleotide sequence ID" value="NZ_WKJJ01000011.1"/>
</dbReference>
<organism evidence="2 3">
    <name type="scientific">Pseudoduganella rivuli</name>
    <dbReference type="NCBI Taxonomy" id="2666085"/>
    <lineage>
        <taxon>Bacteria</taxon>
        <taxon>Pseudomonadati</taxon>
        <taxon>Pseudomonadota</taxon>
        <taxon>Betaproteobacteria</taxon>
        <taxon>Burkholderiales</taxon>
        <taxon>Oxalobacteraceae</taxon>
        <taxon>Telluria group</taxon>
        <taxon>Pseudoduganella</taxon>
    </lineage>
</organism>
<dbReference type="InterPro" id="IPR011051">
    <property type="entry name" value="RmlC_Cupin_sf"/>
</dbReference>